<reference evidence="1" key="1">
    <citation type="journal article" date="2023" name="G3 (Bethesda)">
        <title>A reference genome for the long-term kleptoplast-retaining sea slug Elysia crispata morphotype clarki.</title>
        <authorList>
            <person name="Eastman K.E."/>
            <person name="Pendleton A.L."/>
            <person name="Shaikh M.A."/>
            <person name="Suttiyut T."/>
            <person name="Ogas R."/>
            <person name="Tomko P."/>
            <person name="Gavelis G."/>
            <person name="Widhalm J.R."/>
            <person name="Wisecaver J.H."/>
        </authorList>
    </citation>
    <scope>NUCLEOTIDE SEQUENCE</scope>
    <source>
        <strain evidence="1">ECLA1</strain>
    </source>
</reference>
<comment type="caution">
    <text evidence="1">The sequence shown here is derived from an EMBL/GenBank/DDBJ whole genome shotgun (WGS) entry which is preliminary data.</text>
</comment>
<dbReference type="Proteomes" id="UP001283361">
    <property type="component" value="Unassembled WGS sequence"/>
</dbReference>
<evidence type="ECO:0000313" key="1">
    <source>
        <dbReference type="EMBL" id="KAK3766380.1"/>
    </source>
</evidence>
<organism evidence="1 2">
    <name type="scientific">Elysia crispata</name>
    <name type="common">lettuce slug</name>
    <dbReference type="NCBI Taxonomy" id="231223"/>
    <lineage>
        <taxon>Eukaryota</taxon>
        <taxon>Metazoa</taxon>
        <taxon>Spiralia</taxon>
        <taxon>Lophotrochozoa</taxon>
        <taxon>Mollusca</taxon>
        <taxon>Gastropoda</taxon>
        <taxon>Heterobranchia</taxon>
        <taxon>Euthyneura</taxon>
        <taxon>Panpulmonata</taxon>
        <taxon>Sacoglossa</taxon>
        <taxon>Placobranchoidea</taxon>
        <taxon>Plakobranchidae</taxon>
        <taxon>Elysia</taxon>
    </lineage>
</organism>
<evidence type="ECO:0000313" key="2">
    <source>
        <dbReference type="Proteomes" id="UP001283361"/>
    </source>
</evidence>
<keyword evidence="2" id="KW-1185">Reference proteome</keyword>
<accession>A0AAE1DDY8</accession>
<proteinExistence type="predicted"/>
<gene>
    <name evidence="1" type="ORF">RRG08_044564</name>
</gene>
<dbReference type="EMBL" id="JAWDGP010004235">
    <property type="protein sequence ID" value="KAK3766380.1"/>
    <property type="molecule type" value="Genomic_DNA"/>
</dbReference>
<name>A0AAE1DDY8_9GAST</name>
<sequence>MVLGVNSVRLGRVVLGLNSVRLGTVVLGVNSVRLGGVVGSSQILSNISLIRAGHIFPPIIGLITAGHIFPPLLVLSRLVTYFRNIGVITAGHIFPPILALSRLVTYFHNIGVITDWSHVSSSIGAIRIGHYVSSNIGVIRAGHMFPLLMLLSDSRKTSVPAIDEPSDHHRTPSLVSVQCYEVSDRWLAGR</sequence>
<dbReference type="AlphaFoldDB" id="A0AAE1DDY8"/>
<protein>
    <submittedName>
        <fullName evidence="1">Uncharacterized protein</fullName>
    </submittedName>
</protein>